<dbReference type="SMART" id="SM00028">
    <property type="entry name" value="TPR"/>
    <property type="match status" value="3"/>
</dbReference>
<evidence type="ECO:0000256" key="1">
    <source>
        <dbReference type="SAM" id="MobiDB-lite"/>
    </source>
</evidence>
<gene>
    <name evidence="2" type="ORF">AVDCRST_MAG19-777</name>
</gene>
<dbReference type="InterPro" id="IPR019734">
    <property type="entry name" value="TPR_rpt"/>
</dbReference>
<dbReference type="AlphaFoldDB" id="A0A6J4UIP0"/>
<proteinExistence type="predicted"/>
<feature type="region of interest" description="Disordered" evidence="1">
    <location>
        <begin position="491"/>
        <end position="511"/>
    </location>
</feature>
<evidence type="ECO:0000313" key="2">
    <source>
        <dbReference type="EMBL" id="CAA9551893.1"/>
    </source>
</evidence>
<accession>A0A6J4UIP0</accession>
<protein>
    <submittedName>
        <fullName evidence="2">Uncharacterized protein</fullName>
    </submittedName>
</protein>
<dbReference type="Gene3D" id="1.25.40.10">
    <property type="entry name" value="Tetratricopeptide repeat domain"/>
    <property type="match status" value="1"/>
</dbReference>
<dbReference type="SUPFAM" id="SSF48452">
    <property type="entry name" value="TPR-like"/>
    <property type="match status" value="2"/>
</dbReference>
<reference evidence="2" key="1">
    <citation type="submission" date="2020-02" db="EMBL/GenBank/DDBJ databases">
        <authorList>
            <person name="Meier V. D."/>
        </authorList>
    </citation>
    <scope>NUCLEOTIDE SEQUENCE</scope>
    <source>
        <strain evidence="2">AVDCRST_MAG19</strain>
    </source>
</reference>
<dbReference type="PANTHER" id="PTHR47691">
    <property type="entry name" value="REGULATOR-RELATED"/>
    <property type="match status" value="1"/>
</dbReference>
<dbReference type="PANTHER" id="PTHR47691:SF3">
    <property type="entry name" value="HTH-TYPE TRANSCRIPTIONAL REGULATOR RV0890C-RELATED"/>
    <property type="match status" value="1"/>
</dbReference>
<dbReference type="EMBL" id="CADCWL010000036">
    <property type="protein sequence ID" value="CAA9551893.1"/>
    <property type="molecule type" value="Genomic_DNA"/>
</dbReference>
<organism evidence="2">
    <name type="scientific">uncultured Thermomicrobiales bacterium</name>
    <dbReference type="NCBI Taxonomy" id="1645740"/>
    <lineage>
        <taxon>Bacteria</taxon>
        <taxon>Pseudomonadati</taxon>
        <taxon>Thermomicrobiota</taxon>
        <taxon>Thermomicrobia</taxon>
        <taxon>Thermomicrobiales</taxon>
        <taxon>environmental samples</taxon>
    </lineage>
</organism>
<sequence length="511" mass="53882">TLEAAAAVCAAAGGPVAGAPDAVLDGVSSLVDKSLLRPEGDGPGGRYAMLETVREFGLEELAASGEEGAARRAHAAHFRALAETAESRLRGADQITWLDRLAIEHDNLRAALDWGCEQRDAETALVIGGSLSDFWRTGGHLGEGRGWLERALALADDRPSAARARALLGAGALAKAQGDDDHASTRLAASLAAWRALGDHRRAGQTLALLAGIARGRGDYRRATELNEEALCLFEGITDREGIADTLNQLGMIAADRAEYERARSLYERSLALYQGLADRHGPGRVLNNLGVLAFWQEDYRRAAGLFAESLELWRAMGERPNAAVVLANLGEALRAEGDLPRAEAVAREGLVLSREVGDKRSAATALFILGSLAQHHCYDPRAIDPLVEGLSLYRQVGDRLGVAWCFEALAGPATAGGRPDLAALLLGAAEALREQVSIPLQPAERPSYQRHLDATRSALGQAAFDAAWARGRALPLETVAALPAELVPEPIPGAGTAVPGTAGEGPPPPN</sequence>
<dbReference type="Pfam" id="PF13424">
    <property type="entry name" value="TPR_12"/>
    <property type="match status" value="1"/>
</dbReference>
<name>A0A6J4UIP0_9BACT</name>
<feature type="non-terminal residue" evidence="2">
    <location>
        <position position="1"/>
    </location>
</feature>
<dbReference type="InterPro" id="IPR011990">
    <property type="entry name" value="TPR-like_helical_dom_sf"/>
</dbReference>
<feature type="compositionally biased region" description="Low complexity" evidence="1">
    <location>
        <begin position="493"/>
        <end position="502"/>
    </location>
</feature>